<dbReference type="GeneID" id="5891797"/>
<dbReference type="Pfam" id="PF18017">
    <property type="entry name" value="SAM_4"/>
    <property type="match status" value="1"/>
</dbReference>
<feature type="region of interest" description="Disordered" evidence="2">
    <location>
        <begin position="326"/>
        <end position="362"/>
    </location>
</feature>
<dbReference type="AlphaFoldDB" id="A9V1T0"/>
<protein>
    <recommendedName>
        <fullName evidence="5">SAM domain-containing protein</fullName>
    </recommendedName>
</protein>
<evidence type="ECO:0008006" key="5">
    <source>
        <dbReference type="Google" id="ProtNLM"/>
    </source>
</evidence>
<dbReference type="PANTHER" id="PTHR21359">
    <property type="entry name" value="DUF5577 DOMAIN-CONTAINING PROTEIN"/>
    <property type="match status" value="1"/>
</dbReference>
<proteinExistence type="predicted"/>
<dbReference type="Gene3D" id="1.10.150.50">
    <property type="entry name" value="Transcription Factor, Ets-1"/>
    <property type="match status" value="1"/>
</dbReference>
<dbReference type="Proteomes" id="UP000001357">
    <property type="component" value="Unassembled WGS sequence"/>
</dbReference>
<dbReference type="InterPro" id="IPR039161">
    <property type="entry name" value="C19orf47-like"/>
</dbReference>
<evidence type="ECO:0000313" key="3">
    <source>
        <dbReference type="EMBL" id="EDQ88617.1"/>
    </source>
</evidence>
<dbReference type="KEGG" id="mbr:MONBRDRAFT_26242"/>
<dbReference type="RefSeq" id="XP_001746721.1">
    <property type="nucleotide sequence ID" value="XM_001746669.1"/>
</dbReference>
<keyword evidence="4" id="KW-1185">Reference proteome</keyword>
<evidence type="ECO:0000313" key="4">
    <source>
        <dbReference type="Proteomes" id="UP000001357"/>
    </source>
</evidence>
<keyword evidence="1" id="KW-0175">Coiled coil</keyword>
<dbReference type="InterPro" id="IPR013761">
    <property type="entry name" value="SAM/pointed_sf"/>
</dbReference>
<name>A9V1T0_MONBE</name>
<sequence>MHMLNTSPEPRSPHAHVVPRPYEIVYWISHFVRALSVCVCASLCLCLSLCLSVSLCLSLCVFASLFSGCESKLSKLSKESGVNVAQTRLCLLGVNCIRSFELRRGRLHKTNGVMATLNGGEEFTWLNFFLNAGIPEAHALSYSDVFEDNRITPAMIDELSREILQELGVAIMGDVIAIQKYAKEYSEARNPPKDSVDVNQFIALQQEYQQLQQTTEMQLSKSRDRENKLLAELKRARSDIQKLREQLGSRKSSGLSAPSAPTSVSIALSELNKVTGDGTKTITAEARKRSLANSNQSSRKSTSKPTIVRSSSVATASPIIVASANPAPKKSKSSIFDRISGSEAGKTASESKNKGQTAPKAKKWVPGLCAHEPRLLMACSHVVGLHGLTINMIDSDMTHAPVAPVGASLRLCVL</sequence>
<dbReference type="PANTHER" id="PTHR21359:SF1">
    <property type="entry name" value="DUF5577 DOMAIN-CONTAINING PROTEIN"/>
    <property type="match status" value="1"/>
</dbReference>
<reference evidence="3 4" key="1">
    <citation type="journal article" date="2008" name="Nature">
        <title>The genome of the choanoflagellate Monosiga brevicollis and the origin of metazoans.</title>
        <authorList>
            <consortium name="JGI Sequencing"/>
            <person name="King N."/>
            <person name="Westbrook M.J."/>
            <person name="Young S.L."/>
            <person name="Kuo A."/>
            <person name="Abedin M."/>
            <person name="Chapman J."/>
            <person name="Fairclough S."/>
            <person name="Hellsten U."/>
            <person name="Isogai Y."/>
            <person name="Letunic I."/>
            <person name="Marr M."/>
            <person name="Pincus D."/>
            <person name="Putnam N."/>
            <person name="Rokas A."/>
            <person name="Wright K.J."/>
            <person name="Zuzow R."/>
            <person name="Dirks W."/>
            <person name="Good M."/>
            <person name="Goodstein D."/>
            <person name="Lemons D."/>
            <person name="Li W."/>
            <person name="Lyons J.B."/>
            <person name="Morris A."/>
            <person name="Nichols S."/>
            <person name="Richter D.J."/>
            <person name="Salamov A."/>
            <person name="Bork P."/>
            <person name="Lim W.A."/>
            <person name="Manning G."/>
            <person name="Miller W.T."/>
            <person name="McGinnis W."/>
            <person name="Shapiro H."/>
            <person name="Tjian R."/>
            <person name="Grigoriev I.V."/>
            <person name="Rokhsar D."/>
        </authorList>
    </citation>
    <scope>NUCLEOTIDE SEQUENCE [LARGE SCALE GENOMIC DNA]</scope>
    <source>
        <strain evidence="4">MX1 / ATCC 50154</strain>
    </source>
</reference>
<evidence type="ECO:0000256" key="2">
    <source>
        <dbReference type="SAM" id="MobiDB-lite"/>
    </source>
</evidence>
<dbReference type="EMBL" id="CH991554">
    <property type="protein sequence ID" value="EDQ88617.1"/>
    <property type="molecule type" value="Genomic_DNA"/>
</dbReference>
<dbReference type="FunCoup" id="A9V1T0">
    <property type="interactions" value="405"/>
</dbReference>
<gene>
    <name evidence="3" type="ORF">MONBRDRAFT_26242</name>
</gene>
<accession>A9V1T0</accession>
<dbReference type="GO" id="GO:0005634">
    <property type="term" value="C:nucleus"/>
    <property type="evidence" value="ECO:0000318"/>
    <property type="project" value="GO_Central"/>
</dbReference>
<feature type="compositionally biased region" description="Polar residues" evidence="2">
    <location>
        <begin position="291"/>
        <end position="309"/>
    </location>
</feature>
<evidence type="ECO:0000256" key="1">
    <source>
        <dbReference type="SAM" id="Coils"/>
    </source>
</evidence>
<feature type="region of interest" description="Disordered" evidence="2">
    <location>
        <begin position="279"/>
        <end position="309"/>
    </location>
</feature>
<organism evidence="3 4">
    <name type="scientific">Monosiga brevicollis</name>
    <name type="common">Choanoflagellate</name>
    <dbReference type="NCBI Taxonomy" id="81824"/>
    <lineage>
        <taxon>Eukaryota</taxon>
        <taxon>Choanoflagellata</taxon>
        <taxon>Craspedida</taxon>
        <taxon>Salpingoecidae</taxon>
        <taxon>Monosiga</taxon>
    </lineage>
</organism>
<dbReference type="eggNOG" id="KOG3930">
    <property type="taxonomic scope" value="Eukaryota"/>
</dbReference>
<dbReference type="InParanoid" id="A9V1T0"/>
<feature type="coiled-coil region" evidence="1">
    <location>
        <begin position="219"/>
        <end position="250"/>
    </location>
</feature>